<keyword evidence="1" id="KW-0732">Signal</keyword>
<accession>A0A2T6C453</accession>
<protein>
    <recommendedName>
        <fullName evidence="4">DUF3078 domain-containing protein</fullName>
    </recommendedName>
</protein>
<evidence type="ECO:0008006" key="4">
    <source>
        <dbReference type="Google" id="ProtNLM"/>
    </source>
</evidence>
<comment type="caution">
    <text evidence="2">The sequence shown here is derived from an EMBL/GenBank/DDBJ whole genome shotgun (WGS) entry which is preliminary data.</text>
</comment>
<dbReference type="EMBL" id="QBKT01000002">
    <property type="protein sequence ID" value="PTX63082.1"/>
    <property type="molecule type" value="Genomic_DNA"/>
</dbReference>
<organism evidence="2 3">
    <name type="scientific">Kordia periserrulae</name>
    <dbReference type="NCBI Taxonomy" id="701523"/>
    <lineage>
        <taxon>Bacteria</taxon>
        <taxon>Pseudomonadati</taxon>
        <taxon>Bacteroidota</taxon>
        <taxon>Flavobacteriia</taxon>
        <taxon>Flavobacteriales</taxon>
        <taxon>Flavobacteriaceae</taxon>
        <taxon>Kordia</taxon>
    </lineage>
</organism>
<evidence type="ECO:0000313" key="2">
    <source>
        <dbReference type="EMBL" id="PTX63082.1"/>
    </source>
</evidence>
<reference evidence="2 3" key="1">
    <citation type="submission" date="2018-04" db="EMBL/GenBank/DDBJ databases">
        <title>Genomic Encyclopedia of Archaeal and Bacterial Type Strains, Phase II (KMG-II): from individual species to whole genera.</title>
        <authorList>
            <person name="Goeker M."/>
        </authorList>
    </citation>
    <scope>NUCLEOTIDE SEQUENCE [LARGE SCALE GENOMIC DNA]</scope>
    <source>
        <strain evidence="2 3">DSM 25731</strain>
    </source>
</reference>
<sequence length="464" mass="53233">MKSLILSILLFILASNVYSQTQTEYEEVAKNNQINYVPSDIDSLRKNTFDKYLEDMNKLNPNPTPKKDSVFYNNVVLNKYFANKITNYAISTDDLSFTDYIVNANTSNKTLTIGGSFRLDNFKKEKGKRKAARQLESLRKVGNLLTLYVRSDLSDGFSNLYSENSDTQEYNFNSSIGIGGKYTRIYNGTIKTDKRAQIDIIRSKYIQKEIEKAIADYDADAFTKELELEKLRNPNDNESDLESKLVRKKHREFYEAIVDKELTYAKEYNLIKSSHMFWYSLEFFMPLSRKIITSSTDNLTTQDNKFTNWNTTLQMNYLYNRNNACFIKDFSIKGTAQFAVFNTNDFIANNDSAVTFQNIIQDNMSSQVEGSSSSVFLGNYNDFPAGSVKGEVSSLFFNNTVGLSVAFEQTIGEIHNRNWKLGIPISFKDKDGKPTLNFELQWREINTQHSVGISVGYNFGKFVQ</sequence>
<keyword evidence="3" id="KW-1185">Reference proteome</keyword>
<dbReference type="Proteomes" id="UP000244090">
    <property type="component" value="Unassembled WGS sequence"/>
</dbReference>
<evidence type="ECO:0000313" key="3">
    <source>
        <dbReference type="Proteomes" id="UP000244090"/>
    </source>
</evidence>
<feature type="signal peptide" evidence="1">
    <location>
        <begin position="1"/>
        <end position="19"/>
    </location>
</feature>
<name>A0A2T6C453_9FLAO</name>
<dbReference type="OrthoDB" id="788674at2"/>
<evidence type="ECO:0000256" key="1">
    <source>
        <dbReference type="SAM" id="SignalP"/>
    </source>
</evidence>
<dbReference type="RefSeq" id="WP_108114042.1">
    <property type="nucleotide sequence ID" value="NZ_QBKT01000002.1"/>
</dbReference>
<feature type="chain" id="PRO_5015494605" description="DUF3078 domain-containing protein" evidence="1">
    <location>
        <begin position="20"/>
        <end position="464"/>
    </location>
</feature>
<dbReference type="AlphaFoldDB" id="A0A2T6C453"/>
<gene>
    <name evidence="2" type="ORF">C8N46_102485</name>
</gene>
<proteinExistence type="predicted"/>